<evidence type="ECO:0000313" key="2">
    <source>
        <dbReference type="Proteomes" id="UP001501624"/>
    </source>
</evidence>
<dbReference type="RefSeq" id="WP_237336889.1">
    <property type="nucleotide sequence ID" value="NZ_BAABCM010000005.1"/>
</dbReference>
<gene>
    <name evidence="1" type="ORF">GCM10022380_39960</name>
</gene>
<name>A0ABP7IG09_9PSEU</name>
<comment type="caution">
    <text evidence="1">The sequence shown here is derived from an EMBL/GenBank/DDBJ whole genome shotgun (WGS) entry which is preliminary data.</text>
</comment>
<dbReference type="EMBL" id="BAABCM010000005">
    <property type="protein sequence ID" value="GAA3817522.1"/>
    <property type="molecule type" value="Genomic_DNA"/>
</dbReference>
<proteinExistence type="predicted"/>
<accession>A0ABP7IG09</accession>
<organism evidence="1 2">
    <name type="scientific">Amycolatopsis tucumanensis</name>
    <dbReference type="NCBI Taxonomy" id="401106"/>
    <lineage>
        <taxon>Bacteria</taxon>
        <taxon>Bacillati</taxon>
        <taxon>Actinomycetota</taxon>
        <taxon>Actinomycetes</taxon>
        <taxon>Pseudonocardiales</taxon>
        <taxon>Pseudonocardiaceae</taxon>
        <taxon>Amycolatopsis</taxon>
    </lineage>
</organism>
<dbReference type="Pfam" id="PF19952">
    <property type="entry name" value="DUF6414"/>
    <property type="match status" value="1"/>
</dbReference>
<dbReference type="Proteomes" id="UP001501624">
    <property type="component" value="Unassembled WGS sequence"/>
</dbReference>
<sequence>MSSRKEPVPILRDYLYLDVDKVKSIAGQLEWGVPEDTSLSEKTGGKRNLGWDKAIGLGAENSREVITQRSVLDSLFPDLEAVLEGAWLQDVSESFRADNPGLHDELKKKHPEGSLVRLTADCYLLDSQYLTESFLNLSLTINGVQWFGSEVLAAAMRALPDTSEQAIEDAILQIRGPKGAEIPDLGAADVESRMYDFGSDIGISTDYVRALMRTIRGIVPPGLNMYAFSSGGDGSVSMAARLQRERRYLDADPDVVAANFGLDSQPWTIVGTIGHYSSGGSVQTAEETPEQQFENFMQGTAEKFNRGNFIRQMSTTLSQFGRLGFLNIPQHPGFTIVPIAVYRAVAPVDTESL</sequence>
<keyword evidence="2" id="KW-1185">Reference proteome</keyword>
<reference evidence="2" key="1">
    <citation type="journal article" date="2019" name="Int. J. Syst. Evol. Microbiol.">
        <title>The Global Catalogue of Microorganisms (GCM) 10K type strain sequencing project: providing services to taxonomists for standard genome sequencing and annotation.</title>
        <authorList>
            <consortium name="The Broad Institute Genomics Platform"/>
            <consortium name="The Broad Institute Genome Sequencing Center for Infectious Disease"/>
            <person name="Wu L."/>
            <person name="Ma J."/>
        </authorList>
    </citation>
    <scope>NUCLEOTIDE SEQUENCE [LARGE SCALE GENOMIC DNA]</scope>
    <source>
        <strain evidence="2">JCM 17017</strain>
    </source>
</reference>
<dbReference type="InterPro" id="IPR045633">
    <property type="entry name" value="DUF6414"/>
</dbReference>
<protein>
    <submittedName>
        <fullName evidence="1">Uncharacterized protein</fullName>
    </submittedName>
</protein>
<evidence type="ECO:0000313" key="1">
    <source>
        <dbReference type="EMBL" id="GAA3817522.1"/>
    </source>
</evidence>